<dbReference type="Proteomes" id="UP000675554">
    <property type="component" value="Unassembled WGS sequence"/>
</dbReference>
<dbReference type="EMBL" id="JAGSMN010000389">
    <property type="protein sequence ID" value="MBR7674824.1"/>
    <property type="molecule type" value="Genomic_DNA"/>
</dbReference>
<dbReference type="NCBIfam" id="TIGR01762">
    <property type="entry name" value="chlorin-enz"/>
    <property type="match status" value="1"/>
</dbReference>
<dbReference type="PANTHER" id="PTHR20883:SF48">
    <property type="entry name" value="ECTOINE DIOXYGENASE"/>
    <property type="match status" value="1"/>
</dbReference>
<evidence type="ECO:0000313" key="1">
    <source>
        <dbReference type="EMBL" id="MBR7674824.1"/>
    </source>
</evidence>
<dbReference type="GO" id="GO:0005506">
    <property type="term" value="F:iron ion binding"/>
    <property type="evidence" value="ECO:0007669"/>
    <property type="project" value="UniProtKB-ARBA"/>
</dbReference>
<dbReference type="Gene3D" id="2.60.120.620">
    <property type="entry name" value="q2cbj1_9rhob like domain"/>
    <property type="match status" value="1"/>
</dbReference>
<dbReference type="InterPro" id="IPR008775">
    <property type="entry name" value="Phytyl_CoA_dOase-like"/>
</dbReference>
<organism evidence="1 2">
    <name type="scientific">Streptomyces daliensis</name>
    <dbReference type="NCBI Taxonomy" id="299421"/>
    <lineage>
        <taxon>Bacteria</taxon>
        <taxon>Bacillati</taxon>
        <taxon>Actinomycetota</taxon>
        <taxon>Actinomycetes</taxon>
        <taxon>Kitasatosporales</taxon>
        <taxon>Streptomycetaceae</taxon>
        <taxon>Streptomyces</taxon>
    </lineage>
</organism>
<evidence type="ECO:0000313" key="2">
    <source>
        <dbReference type="Proteomes" id="UP000675554"/>
    </source>
</evidence>
<dbReference type="PANTHER" id="PTHR20883">
    <property type="entry name" value="PHYTANOYL-COA DIOXYGENASE DOMAIN CONTAINING 1"/>
    <property type="match status" value="1"/>
</dbReference>
<dbReference type="Pfam" id="PF05721">
    <property type="entry name" value="PhyH"/>
    <property type="match status" value="1"/>
</dbReference>
<reference evidence="1" key="1">
    <citation type="submission" date="2021-04" db="EMBL/GenBank/DDBJ databases">
        <title>Sequencing of actinobacteria type strains.</title>
        <authorList>
            <person name="Nguyen G.-S."/>
            <person name="Wentzel A."/>
        </authorList>
    </citation>
    <scope>NUCLEOTIDE SEQUENCE</scope>
    <source>
        <strain evidence="1">DSM 42095</strain>
    </source>
</reference>
<keyword evidence="2" id="KW-1185">Reference proteome</keyword>
<name>A0A8T4IZW4_9ACTN</name>
<dbReference type="AlphaFoldDB" id="A0A8T4IZW4"/>
<accession>A0A8T4IZW4</accession>
<proteinExistence type="predicted"/>
<dbReference type="InterPro" id="IPR010092">
    <property type="entry name" value="Chlorin_enz"/>
</dbReference>
<dbReference type="SUPFAM" id="SSF51197">
    <property type="entry name" value="Clavaminate synthase-like"/>
    <property type="match status" value="1"/>
</dbReference>
<protein>
    <submittedName>
        <fullName evidence="1">Chlorinating enzyme</fullName>
    </submittedName>
</protein>
<sequence>MDLETDKKTFAEQGFIGPFTLWEPEVMTAWWKKQRAALLDPRNKERAAFDNPVNYDRHLDVPGLSQIITEPAIGRRMQALIGDDVQCWRTEFFPKSPGDAGTGWHQVETYAIGEASEGMLEPTARSEGTPMELTAWVAFTEATKENGCMKLIPGSHRQWRYDETAKIRWDNTKKDNTFFGYDYSELRLDKDWDPDDEDVRHVEMKPGEFIIFTARCIHGSNPNTSRKQRMGFSIRVVPTHVRVYGGMESFDEFGHHFDLSRHGVVQVAGEDEFGFNNVKRENAWGEPFTTLSRSA</sequence>
<gene>
    <name evidence="1" type="ORF">KDA82_17705</name>
</gene>
<comment type="caution">
    <text evidence="1">The sequence shown here is derived from an EMBL/GenBank/DDBJ whole genome shotgun (WGS) entry which is preliminary data.</text>
</comment>
<dbReference type="GO" id="GO:0016706">
    <property type="term" value="F:2-oxoglutarate-dependent dioxygenase activity"/>
    <property type="evidence" value="ECO:0007669"/>
    <property type="project" value="UniProtKB-ARBA"/>
</dbReference>